<feature type="transmembrane region" description="Helical" evidence="1">
    <location>
        <begin position="68"/>
        <end position="91"/>
    </location>
</feature>
<organism evidence="3 4">
    <name type="scientific">Naegleria lovaniensis</name>
    <name type="common">Amoeba</name>
    <dbReference type="NCBI Taxonomy" id="51637"/>
    <lineage>
        <taxon>Eukaryota</taxon>
        <taxon>Discoba</taxon>
        <taxon>Heterolobosea</taxon>
        <taxon>Tetramitia</taxon>
        <taxon>Eutetramitia</taxon>
        <taxon>Vahlkampfiidae</taxon>
        <taxon>Naegleria</taxon>
    </lineage>
</organism>
<dbReference type="AlphaFoldDB" id="A0AA88KHV5"/>
<dbReference type="SUPFAM" id="SSF48097">
    <property type="entry name" value="Regulator of G-protein signaling, RGS"/>
    <property type="match status" value="1"/>
</dbReference>
<feature type="transmembrane region" description="Helical" evidence="1">
    <location>
        <begin position="334"/>
        <end position="363"/>
    </location>
</feature>
<dbReference type="Pfam" id="PF00615">
    <property type="entry name" value="RGS"/>
    <property type="match status" value="1"/>
</dbReference>
<feature type="transmembrane region" description="Helical" evidence="1">
    <location>
        <begin position="134"/>
        <end position="153"/>
    </location>
</feature>
<dbReference type="InterPro" id="IPR016137">
    <property type="entry name" value="RGS"/>
</dbReference>
<comment type="caution">
    <text evidence="3">The sequence shown here is derived from an EMBL/GenBank/DDBJ whole genome shotgun (WGS) entry which is preliminary data.</text>
</comment>
<dbReference type="PANTHER" id="PTHR10845:SF192">
    <property type="entry name" value="DOUBLE HIT, ISOFORM B"/>
    <property type="match status" value="1"/>
</dbReference>
<dbReference type="Gene3D" id="1.10.167.10">
    <property type="entry name" value="Regulator of G-protein Signalling 4, domain 2"/>
    <property type="match status" value="1"/>
</dbReference>
<keyword evidence="1" id="KW-0472">Membrane</keyword>
<accession>A0AA88KHV5</accession>
<dbReference type="SMART" id="SM00315">
    <property type="entry name" value="RGS"/>
    <property type="match status" value="1"/>
</dbReference>
<sequence length="573" mass="65172">MIIHDSFTFWNDMWRPFTSLSNNSSSNTPITKTNVTECHPNLFLLNSTSREVYPIIEYDICPDTYVSFSIMLIFVILYCLLMLIVTIGLIWKRHSGHVMARNLGHLFTSMISGFLFMFVFCMRIIIGRKIFPCALYSLCFFVSGPVVTMPTTCRCLKMFFEFRLNLLKTKIFGDSQEQQIAVQMNNMKDNHPSNMHVEEGGILNKNHSYTSEGHQVSNATAPTTTSFSSGSVPSSTASSFSNLFKSTSTGQGADLVDEDLLPMKKFATPLELRILKFYQFMVSYKFVVVAFSAVFLFQTMLWLIVGGADEIVYAVRGERSLVSSGFFEFRHGCIVTYSVLVIILVEAIVYIAFEVIALILCFISDRDTWNIKKETLVAVICQIIAILGFVIAGYIPIVATLTDYYVPYLLSVVGFLAVDLVICALLPVFYEIRREWLLERKDTTLSDSSVETVLKNKKSYKIMLDFARRSYCPEAVLCWSDIQRFKKTSNKEKRREMGQFIVNTYVTISSPMEINIPNIARTHQTLKELLQASSQDVSVDMFQQIEIFCIQDLNEVLQRLSASNKMIASMIEC</sequence>
<dbReference type="EMBL" id="PYSW02000024">
    <property type="protein sequence ID" value="KAG2382189.1"/>
    <property type="molecule type" value="Genomic_DNA"/>
</dbReference>
<feature type="transmembrane region" description="Helical" evidence="1">
    <location>
        <begin position="405"/>
        <end position="430"/>
    </location>
</feature>
<evidence type="ECO:0000259" key="2">
    <source>
        <dbReference type="PROSITE" id="PS50132"/>
    </source>
</evidence>
<protein>
    <recommendedName>
        <fullName evidence="2">RGS domain-containing protein</fullName>
    </recommendedName>
</protein>
<feature type="transmembrane region" description="Helical" evidence="1">
    <location>
        <begin position="103"/>
        <end position="128"/>
    </location>
</feature>
<evidence type="ECO:0000256" key="1">
    <source>
        <dbReference type="SAM" id="Phobius"/>
    </source>
</evidence>
<feature type="transmembrane region" description="Helical" evidence="1">
    <location>
        <begin position="282"/>
        <end position="305"/>
    </location>
</feature>
<evidence type="ECO:0000313" key="4">
    <source>
        <dbReference type="Proteomes" id="UP000816034"/>
    </source>
</evidence>
<feature type="transmembrane region" description="Helical" evidence="1">
    <location>
        <begin position="375"/>
        <end position="399"/>
    </location>
</feature>
<evidence type="ECO:0000313" key="3">
    <source>
        <dbReference type="EMBL" id="KAG2382189.1"/>
    </source>
</evidence>
<feature type="domain" description="RGS" evidence="2">
    <location>
        <begin position="449"/>
        <end position="544"/>
    </location>
</feature>
<dbReference type="InterPro" id="IPR036305">
    <property type="entry name" value="RGS_sf"/>
</dbReference>
<keyword evidence="1" id="KW-0812">Transmembrane</keyword>
<gene>
    <name evidence="3" type="ORF">C9374_005391</name>
</gene>
<dbReference type="RefSeq" id="XP_044547868.1">
    <property type="nucleotide sequence ID" value="XM_044695136.1"/>
</dbReference>
<dbReference type="PROSITE" id="PS50132">
    <property type="entry name" value="RGS"/>
    <property type="match status" value="1"/>
</dbReference>
<dbReference type="Proteomes" id="UP000816034">
    <property type="component" value="Unassembled WGS sequence"/>
</dbReference>
<keyword evidence="1" id="KW-1133">Transmembrane helix</keyword>
<dbReference type="GeneID" id="68097846"/>
<dbReference type="PANTHER" id="PTHR10845">
    <property type="entry name" value="REGULATOR OF G PROTEIN SIGNALING"/>
    <property type="match status" value="1"/>
</dbReference>
<keyword evidence="4" id="KW-1185">Reference proteome</keyword>
<proteinExistence type="predicted"/>
<name>A0AA88KHV5_NAELO</name>
<dbReference type="InterPro" id="IPR044926">
    <property type="entry name" value="RGS_subdomain_2"/>
</dbReference>
<reference evidence="3 4" key="1">
    <citation type="journal article" date="2018" name="BMC Genomics">
        <title>The genome of Naegleria lovaniensis, the basis for a comparative approach to unravel pathogenicity factors of the human pathogenic amoeba N. fowleri.</title>
        <authorList>
            <person name="Liechti N."/>
            <person name="Schurch N."/>
            <person name="Bruggmann R."/>
            <person name="Wittwer M."/>
        </authorList>
    </citation>
    <scope>NUCLEOTIDE SEQUENCE [LARGE SCALE GENOMIC DNA]</scope>
    <source>
        <strain evidence="3 4">ATCC 30569</strain>
    </source>
</reference>